<dbReference type="Proteomes" id="UP001582793">
    <property type="component" value="Unassembled WGS sequence"/>
</dbReference>
<dbReference type="RefSeq" id="WP_375737053.1">
    <property type="nucleotide sequence ID" value="NZ_JBCGDC010000214.1"/>
</dbReference>
<organism evidence="2 3">
    <name type="scientific">Polymorphospora lycopeni</name>
    <dbReference type="NCBI Taxonomy" id="3140240"/>
    <lineage>
        <taxon>Bacteria</taxon>
        <taxon>Bacillati</taxon>
        <taxon>Actinomycetota</taxon>
        <taxon>Actinomycetes</taxon>
        <taxon>Micromonosporales</taxon>
        <taxon>Micromonosporaceae</taxon>
        <taxon>Polymorphospora</taxon>
    </lineage>
</organism>
<keyword evidence="3" id="KW-1185">Reference proteome</keyword>
<dbReference type="EMBL" id="JBCGDC010000214">
    <property type="protein sequence ID" value="MFB6398216.1"/>
    <property type="molecule type" value="Genomic_DNA"/>
</dbReference>
<evidence type="ECO:0000313" key="3">
    <source>
        <dbReference type="Proteomes" id="UP001582793"/>
    </source>
</evidence>
<proteinExistence type="predicted"/>
<accession>A0ABV5D2G1</accession>
<keyword evidence="1" id="KW-0732">Signal</keyword>
<feature type="signal peptide" evidence="1">
    <location>
        <begin position="1"/>
        <end position="33"/>
    </location>
</feature>
<evidence type="ECO:0000313" key="2">
    <source>
        <dbReference type="EMBL" id="MFB6398216.1"/>
    </source>
</evidence>
<name>A0ABV5D2G1_9ACTN</name>
<sequence>MRVTPVPRRLAAAAAAAAVTLTGLIALAPTANAAVDAPGLELLTSDIDPAQPRADVLRVAVVSDFGACGYGIPAKCADQNAVADMIHSWNPDFIRPLRKRRGPQVVLDLRTWQVVRCRPSKGSLPRRSVAESA</sequence>
<feature type="non-terminal residue" evidence="2">
    <location>
        <position position="1"/>
    </location>
</feature>
<evidence type="ECO:0000256" key="1">
    <source>
        <dbReference type="SAM" id="SignalP"/>
    </source>
</evidence>
<gene>
    <name evidence="2" type="ORF">AAFH96_34855</name>
</gene>
<protein>
    <submittedName>
        <fullName evidence="2">Uncharacterized protein</fullName>
    </submittedName>
</protein>
<reference evidence="2 3" key="1">
    <citation type="submission" date="2024-04" db="EMBL/GenBank/DDBJ databases">
        <title>Polymorphospora sp. isolated from Baiyangdian Lake in Xiong'an New Area.</title>
        <authorList>
            <person name="Zhang X."/>
            <person name="Liu J."/>
        </authorList>
    </citation>
    <scope>NUCLEOTIDE SEQUENCE [LARGE SCALE GENOMIC DNA]</scope>
    <source>
        <strain evidence="2 3">2-325</strain>
    </source>
</reference>
<feature type="chain" id="PRO_5045965404" evidence="1">
    <location>
        <begin position="34"/>
        <end position="133"/>
    </location>
</feature>
<comment type="caution">
    <text evidence="2">The sequence shown here is derived from an EMBL/GenBank/DDBJ whole genome shotgun (WGS) entry which is preliminary data.</text>
</comment>